<organism evidence="1 2">
    <name type="scientific">Silvimonas terrae</name>
    <dbReference type="NCBI Taxonomy" id="300266"/>
    <lineage>
        <taxon>Bacteria</taxon>
        <taxon>Pseudomonadati</taxon>
        <taxon>Pseudomonadota</taxon>
        <taxon>Betaproteobacteria</taxon>
        <taxon>Neisseriales</taxon>
        <taxon>Chitinibacteraceae</taxon>
        <taxon>Silvimonas</taxon>
    </lineage>
</organism>
<comment type="caution">
    <text evidence="1">The sequence shown here is derived from an EMBL/GenBank/DDBJ whole genome shotgun (WGS) entry which is preliminary data.</text>
</comment>
<evidence type="ECO:0000313" key="2">
    <source>
        <dbReference type="Proteomes" id="UP000543030"/>
    </source>
</evidence>
<keyword evidence="2" id="KW-1185">Reference proteome</keyword>
<accession>A0A840RJL1</accession>
<dbReference type="Proteomes" id="UP000543030">
    <property type="component" value="Unassembled WGS sequence"/>
</dbReference>
<dbReference type="EMBL" id="JACHHN010000010">
    <property type="protein sequence ID" value="MBB5193297.1"/>
    <property type="molecule type" value="Genomic_DNA"/>
</dbReference>
<dbReference type="AlphaFoldDB" id="A0A840RJL1"/>
<reference evidence="1 2" key="1">
    <citation type="submission" date="2020-08" db="EMBL/GenBank/DDBJ databases">
        <title>Genomic Encyclopedia of Type Strains, Phase IV (KMG-IV): sequencing the most valuable type-strain genomes for metagenomic binning, comparative biology and taxonomic classification.</title>
        <authorList>
            <person name="Goeker M."/>
        </authorList>
    </citation>
    <scope>NUCLEOTIDE SEQUENCE [LARGE SCALE GENOMIC DNA]</scope>
    <source>
        <strain evidence="1 2">DSM 18233</strain>
    </source>
</reference>
<gene>
    <name evidence="1" type="ORF">HNQ50_004051</name>
</gene>
<sequence length="37" mass="4205">MTFVADEMQSALLLWGPSARLSFVTLPTRFFNKLSTK</sequence>
<name>A0A840RJL1_9NEIS</name>
<evidence type="ECO:0000313" key="1">
    <source>
        <dbReference type="EMBL" id="MBB5193297.1"/>
    </source>
</evidence>
<proteinExistence type="predicted"/>
<protein>
    <submittedName>
        <fullName evidence="1">Uncharacterized protein</fullName>
    </submittedName>
</protein>